<feature type="compositionally biased region" description="Polar residues" evidence="6">
    <location>
        <begin position="105"/>
        <end position="119"/>
    </location>
</feature>
<dbReference type="Proteomes" id="UP000515160">
    <property type="component" value="Chromosome 3"/>
</dbReference>
<keyword evidence="1" id="KW-0479">Metal-binding</keyword>
<evidence type="ECO:0000259" key="7">
    <source>
        <dbReference type="PROSITE" id="PS50157"/>
    </source>
</evidence>
<feature type="region of interest" description="Disordered" evidence="6">
    <location>
        <begin position="451"/>
        <end position="489"/>
    </location>
</feature>
<dbReference type="RefSeq" id="XP_051861964.1">
    <property type="nucleotide sequence ID" value="XM_052006004.1"/>
</dbReference>
<keyword evidence="2" id="KW-0677">Repeat</keyword>
<dbReference type="Gene3D" id="3.30.160.60">
    <property type="entry name" value="Classic Zinc Finger"/>
    <property type="match status" value="3"/>
</dbReference>
<dbReference type="PROSITE" id="PS50157">
    <property type="entry name" value="ZINC_FINGER_C2H2_2"/>
    <property type="match status" value="6"/>
</dbReference>
<protein>
    <submittedName>
        <fullName evidence="9">Zinc finger protein CG2199 isoform X2</fullName>
    </submittedName>
</protein>
<sequence length="765" mass="84911">MSGNVKKAVAVCDYCKTEKDSSQIYSGRKHFAGFKIVDILKIITKLEIPTNTPIKLCTMCISTLHATSGVIERAGEMINHLVPLPKNQVPSDSEPEEPDEPTRQEIFNSPSKNMAATNGTSTVFKKQLDKSPKKQLFSTGGPSKLNESLKHVIKLTPADGAANKSTAFSQLFGNSVNHISDSDGSSDEEEEATKGPEEKRNIATNFECKLCDFTSVYPNPMKIHMKDIHDQKRPRIYDCTKCHKCFGLLKTLKVHLLTHGMVEEKEKENKKEKEKGAPDVTLARLTALNPKPKDLKNGELTFAVQNTNSSTPKPGEPLKVKPVSINSFKCDICHEDIKGIKAFQKHMTIVHNIEKPKIFKCPECESEFMHKSTMGKHIKMKHGEGAELNVPRRRKTIDERALLGNMEGGEKIKKPAKIAARRKTVDVSIALAGMSQAKNKKLPQVLEEMNSDNVVTPKKPKKSTQQLITESLKSSPKIAKLSDNNNKENAANLQNGTAIEEAATTSKKNVSKKDIDVIDTSQITPLNTESPKKKAKKDSEVLASPALSVGTPKKTKPKKDKDGFATPQNTPIATPNKVKRKKDALDTSQLLINNGNESTSETPKKSNKRKHKLSESSPKLVIDEDYEEETSKQSPLKKSKQDEFIGDDDIILFEEVNSNPLPHRREMLESMSQDSIDTSSALSCSQCNKVVSTRKRLDSHIRKKHSGHLKCRECSQSFTQSNDFVGHFANCVAFERLACGVQNCDKVFAAANFLSAHLKKKHKFN</sequence>
<feature type="compositionally biased region" description="Polar residues" evidence="6">
    <location>
        <begin position="463"/>
        <end position="474"/>
    </location>
</feature>
<dbReference type="PROSITE" id="PS00028">
    <property type="entry name" value="ZINC_FINGER_C2H2_1"/>
    <property type="match status" value="5"/>
</dbReference>
<dbReference type="SMART" id="SM00355">
    <property type="entry name" value="ZnF_C2H2"/>
    <property type="match status" value="7"/>
</dbReference>
<dbReference type="AlphaFoldDB" id="A0A9C6SZS3"/>
<organism evidence="8 9">
    <name type="scientific">Drosophila albomicans</name>
    <name type="common">Fruit fly</name>
    <dbReference type="NCBI Taxonomy" id="7291"/>
    <lineage>
        <taxon>Eukaryota</taxon>
        <taxon>Metazoa</taxon>
        <taxon>Ecdysozoa</taxon>
        <taxon>Arthropoda</taxon>
        <taxon>Hexapoda</taxon>
        <taxon>Insecta</taxon>
        <taxon>Pterygota</taxon>
        <taxon>Neoptera</taxon>
        <taxon>Endopterygota</taxon>
        <taxon>Diptera</taxon>
        <taxon>Brachycera</taxon>
        <taxon>Muscomorpha</taxon>
        <taxon>Ephydroidea</taxon>
        <taxon>Drosophilidae</taxon>
        <taxon>Drosophila</taxon>
    </lineage>
</organism>
<dbReference type="SUPFAM" id="SSF57667">
    <property type="entry name" value="beta-beta-alpha zinc fingers"/>
    <property type="match status" value="1"/>
</dbReference>
<accession>A0A9C6SZS3</accession>
<evidence type="ECO:0000256" key="1">
    <source>
        <dbReference type="ARBA" id="ARBA00022723"/>
    </source>
</evidence>
<feature type="region of interest" description="Disordered" evidence="6">
    <location>
        <begin position="178"/>
        <end position="199"/>
    </location>
</feature>
<evidence type="ECO:0000313" key="8">
    <source>
        <dbReference type="Proteomes" id="UP000515160"/>
    </source>
</evidence>
<dbReference type="GO" id="GO:0005634">
    <property type="term" value="C:nucleus"/>
    <property type="evidence" value="ECO:0007669"/>
    <property type="project" value="TreeGrafter"/>
</dbReference>
<proteinExistence type="predicted"/>
<dbReference type="InterPro" id="IPR050688">
    <property type="entry name" value="Zinc_finger/UBP_domain"/>
</dbReference>
<gene>
    <name evidence="9" type="primary">LOC117572612</name>
</gene>
<feature type="domain" description="C2H2-type" evidence="7">
    <location>
        <begin position="737"/>
        <end position="765"/>
    </location>
</feature>
<feature type="domain" description="C2H2-type" evidence="7">
    <location>
        <begin position="237"/>
        <end position="264"/>
    </location>
</feature>
<keyword evidence="4" id="KW-0862">Zinc</keyword>
<feature type="domain" description="C2H2-type" evidence="7">
    <location>
        <begin position="206"/>
        <end position="234"/>
    </location>
</feature>
<feature type="region of interest" description="Disordered" evidence="6">
    <location>
        <begin position="84"/>
        <end position="119"/>
    </location>
</feature>
<dbReference type="GeneID" id="117572612"/>
<evidence type="ECO:0000313" key="9">
    <source>
        <dbReference type="RefSeq" id="XP_051861964.1"/>
    </source>
</evidence>
<dbReference type="GO" id="GO:0045944">
    <property type="term" value="P:positive regulation of transcription by RNA polymerase II"/>
    <property type="evidence" value="ECO:0007669"/>
    <property type="project" value="TreeGrafter"/>
</dbReference>
<dbReference type="PANTHER" id="PTHR24403">
    <property type="entry name" value="ZINC FINGER PROTEIN"/>
    <property type="match status" value="1"/>
</dbReference>
<feature type="domain" description="C2H2-type" evidence="7">
    <location>
        <begin position="682"/>
        <end position="710"/>
    </location>
</feature>
<keyword evidence="8" id="KW-1185">Reference proteome</keyword>
<dbReference type="OrthoDB" id="6077919at2759"/>
<evidence type="ECO:0000256" key="4">
    <source>
        <dbReference type="ARBA" id="ARBA00022833"/>
    </source>
</evidence>
<dbReference type="InterPro" id="IPR013087">
    <property type="entry name" value="Znf_C2H2_type"/>
</dbReference>
<evidence type="ECO:0000256" key="2">
    <source>
        <dbReference type="ARBA" id="ARBA00022737"/>
    </source>
</evidence>
<feature type="compositionally biased region" description="Polar residues" evidence="6">
    <location>
        <begin position="586"/>
        <end position="601"/>
    </location>
</feature>
<evidence type="ECO:0000256" key="5">
    <source>
        <dbReference type="PROSITE-ProRule" id="PRU00042"/>
    </source>
</evidence>
<feature type="region of interest" description="Disordered" evidence="6">
    <location>
        <begin position="526"/>
        <end position="641"/>
    </location>
</feature>
<feature type="domain" description="C2H2-type" evidence="7">
    <location>
        <begin position="328"/>
        <end position="356"/>
    </location>
</feature>
<dbReference type="PANTHER" id="PTHR24403:SF43">
    <property type="entry name" value="ZINC FINGER PROTEIN 64"/>
    <property type="match status" value="1"/>
</dbReference>
<dbReference type="GO" id="GO:0008270">
    <property type="term" value="F:zinc ion binding"/>
    <property type="evidence" value="ECO:0007669"/>
    <property type="project" value="UniProtKB-KW"/>
</dbReference>
<reference evidence="9" key="1">
    <citation type="submission" date="2025-08" db="UniProtKB">
        <authorList>
            <consortium name="RefSeq"/>
        </authorList>
    </citation>
    <scope>IDENTIFICATION</scope>
    <source>
        <strain evidence="9">15112-1751.03</strain>
        <tissue evidence="9">Whole Adult</tissue>
    </source>
</reference>
<dbReference type="InterPro" id="IPR036236">
    <property type="entry name" value="Znf_C2H2_sf"/>
</dbReference>
<feature type="domain" description="C2H2-type" evidence="7">
    <location>
        <begin position="359"/>
        <end position="386"/>
    </location>
</feature>
<keyword evidence="3 5" id="KW-0863">Zinc-finger</keyword>
<name>A0A9C6SZS3_DROAB</name>
<evidence type="ECO:0000256" key="6">
    <source>
        <dbReference type="SAM" id="MobiDB-lite"/>
    </source>
</evidence>
<evidence type="ECO:0000256" key="3">
    <source>
        <dbReference type="ARBA" id="ARBA00022771"/>
    </source>
</evidence>